<comment type="caution">
    <text evidence="2">The sequence shown here is derived from an EMBL/GenBank/DDBJ whole genome shotgun (WGS) entry which is preliminary data.</text>
</comment>
<keyword evidence="1" id="KW-1133">Transmembrane helix</keyword>
<keyword evidence="1" id="KW-0812">Transmembrane</keyword>
<feature type="transmembrane region" description="Helical" evidence="1">
    <location>
        <begin position="12"/>
        <end position="37"/>
    </location>
</feature>
<name>A0A9Q1HGK3_HOLLE</name>
<keyword evidence="1" id="KW-0472">Membrane</keyword>
<dbReference type="EMBL" id="JAIZAY010000004">
    <property type="protein sequence ID" value="KAJ8044221.1"/>
    <property type="molecule type" value="Genomic_DNA"/>
</dbReference>
<sequence length="152" mass="16225">MDTIEKDHLAQLISISLPFCSYKYIHFIILTGVLGIASRNRGLVIAYLVTGILCTILLLVSIIFGVVGIVAYNDVYDLDSTLRAILIASVVIVALGLIVTVLGVIFASLPLCGNTEGQGTVQYNHNTSANIVGPPAYNYGNTPYPDTKQGPV</sequence>
<accession>A0A9Q1HGK3</accession>
<dbReference type="Proteomes" id="UP001152320">
    <property type="component" value="Chromosome 4"/>
</dbReference>
<protein>
    <submittedName>
        <fullName evidence="2">Uncharacterized protein</fullName>
    </submittedName>
</protein>
<gene>
    <name evidence="2" type="ORF">HOLleu_11618</name>
</gene>
<evidence type="ECO:0000313" key="2">
    <source>
        <dbReference type="EMBL" id="KAJ8044221.1"/>
    </source>
</evidence>
<proteinExistence type="predicted"/>
<evidence type="ECO:0000256" key="1">
    <source>
        <dbReference type="SAM" id="Phobius"/>
    </source>
</evidence>
<dbReference type="AlphaFoldDB" id="A0A9Q1HGK3"/>
<feature type="transmembrane region" description="Helical" evidence="1">
    <location>
        <begin position="44"/>
        <end position="72"/>
    </location>
</feature>
<feature type="transmembrane region" description="Helical" evidence="1">
    <location>
        <begin position="84"/>
        <end position="109"/>
    </location>
</feature>
<organism evidence="2 3">
    <name type="scientific">Holothuria leucospilota</name>
    <name type="common">Black long sea cucumber</name>
    <name type="synonym">Mertensiothuria leucospilota</name>
    <dbReference type="NCBI Taxonomy" id="206669"/>
    <lineage>
        <taxon>Eukaryota</taxon>
        <taxon>Metazoa</taxon>
        <taxon>Echinodermata</taxon>
        <taxon>Eleutherozoa</taxon>
        <taxon>Echinozoa</taxon>
        <taxon>Holothuroidea</taxon>
        <taxon>Aspidochirotacea</taxon>
        <taxon>Aspidochirotida</taxon>
        <taxon>Holothuriidae</taxon>
        <taxon>Holothuria</taxon>
    </lineage>
</organism>
<reference evidence="2" key="1">
    <citation type="submission" date="2021-10" db="EMBL/GenBank/DDBJ databases">
        <title>Tropical sea cucumber genome reveals ecological adaptation and Cuvierian tubules defense mechanism.</title>
        <authorList>
            <person name="Chen T."/>
        </authorList>
    </citation>
    <scope>NUCLEOTIDE SEQUENCE</scope>
    <source>
        <strain evidence="2">Nanhai2018</strain>
        <tissue evidence="2">Muscle</tissue>
    </source>
</reference>
<evidence type="ECO:0000313" key="3">
    <source>
        <dbReference type="Proteomes" id="UP001152320"/>
    </source>
</evidence>
<keyword evidence="3" id="KW-1185">Reference proteome</keyword>